<feature type="transmembrane region" description="Helical" evidence="2">
    <location>
        <begin position="12"/>
        <end position="37"/>
    </location>
</feature>
<evidence type="ECO:0000313" key="4">
    <source>
        <dbReference type="Proteomes" id="UP000319865"/>
    </source>
</evidence>
<gene>
    <name evidence="3" type="ORF">FHU33_3227</name>
</gene>
<dbReference type="RefSeq" id="WP_142026214.1">
    <property type="nucleotide sequence ID" value="NZ_VFQE01000001.1"/>
</dbReference>
<keyword evidence="4" id="KW-1185">Reference proteome</keyword>
<protein>
    <submittedName>
        <fullName evidence="3">Uncharacterized protein</fullName>
    </submittedName>
</protein>
<feature type="transmembrane region" description="Helical" evidence="2">
    <location>
        <begin position="395"/>
        <end position="414"/>
    </location>
</feature>
<evidence type="ECO:0000313" key="3">
    <source>
        <dbReference type="EMBL" id="TQN43763.1"/>
    </source>
</evidence>
<feature type="compositionally biased region" description="Basic and acidic residues" evidence="1">
    <location>
        <begin position="256"/>
        <end position="266"/>
    </location>
</feature>
<feature type="transmembrane region" description="Helical" evidence="2">
    <location>
        <begin position="161"/>
        <end position="182"/>
    </location>
</feature>
<dbReference type="EMBL" id="VFQE01000001">
    <property type="protein sequence ID" value="TQN43763.1"/>
    <property type="molecule type" value="Genomic_DNA"/>
</dbReference>
<dbReference type="AlphaFoldDB" id="A0A543PI53"/>
<keyword evidence="2" id="KW-0812">Transmembrane</keyword>
<proteinExistence type="predicted"/>
<dbReference type="Proteomes" id="UP000319865">
    <property type="component" value="Unassembled WGS sequence"/>
</dbReference>
<sequence length="423" mass="45386">MASSSTDVALVYAVAVDVGVLASAAALRGSMSSYVWASLAKGEGKGRWRRAGRWTRTTVALLLTGALGVISLLLGAAVTAGAAGIPGEEAGEWSYHRAVLLLGVVVGVALLPVVIGVTSARWIRRRQDVLTCEKQWGAWLEPCWQQRVPRAVAFAAWQARLVLSAAVVALLLVLLPFVWDIGRAAVAGAQDDEVTQLRLTESVAGLLSTVVAVGLVVVGTMLWRPDWYLAEHAIEVLRRSGRPDEEDDEDLSPPPRAEDTKPEVLTRLRGGPARWRSPRHRAAFAAAGALRRCIPRFRHRLTGEQYGQLALVAVGVSGRLREAAVTAHLGGAAQEQLTDAVRAAVALVFTDDLARTLDTVNTVFPVQEQPEHRVPSRTRLLLEGASESVVRYWPAVKVLLVVGVVVALVATGQLPKLVELLKG</sequence>
<organism evidence="3 4">
    <name type="scientific">Blastococcus colisei</name>
    <dbReference type="NCBI Taxonomy" id="1564162"/>
    <lineage>
        <taxon>Bacteria</taxon>
        <taxon>Bacillati</taxon>
        <taxon>Actinomycetota</taxon>
        <taxon>Actinomycetes</taxon>
        <taxon>Geodermatophilales</taxon>
        <taxon>Geodermatophilaceae</taxon>
        <taxon>Blastococcus</taxon>
    </lineage>
</organism>
<feature type="transmembrane region" description="Helical" evidence="2">
    <location>
        <begin position="95"/>
        <end position="117"/>
    </location>
</feature>
<comment type="caution">
    <text evidence="3">The sequence shown here is derived from an EMBL/GenBank/DDBJ whole genome shotgun (WGS) entry which is preliminary data.</text>
</comment>
<evidence type="ECO:0000256" key="1">
    <source>
        <dbReference type="SAM" id="MobiDB-lite"/>
    </source>
</evidence>
<keyword evidence="2" id="KW-0472">Membrane</keyword>
<name>A0A543PI53_9ACTN</name>
<feature type="transmembrane region" description="Helical" evidence="2">
    <location>
        <begin position="202"/>
        <end position="223"/>
    </location>
</feature>
<keyword evidence="2" id="KW-1133">Transmembrane helix</keyword>
<evidence type="ECO:0000256" key="2">
    <source>
        <dbReference type="SAM" id="Phobius"/>
    </source>
</evidence>
<feature type="transmembrane region" description="Helical" evidence="2">
    <location>
        <begin position="58"/>
        <end position="83"/>
    </location>
</feature>
<reference evidence="3 4" key="1">
    <citation type="submission" date="2019-06" db="EMBL/GenBank/DDBJ databases">
        <title>Sequencing the genomes of 1000 actinobacteria strains.</title>
        <authorList>
            <person name="Klenk H.-P."/>
        </authorList>
    </citation>
    <scope>NUCLEOTIDE SEQUENCE [LARGE SCALE GENOMIC DNA]</scope>
    <source>
        <strain evidence="3 4">DSM 46837</strain>
    </source>
</reference>
<accession>A0A543PI53</accession>
<feature type="region of interest" description="Disordered" evidence="1">
    <location>
        <begin position="240"/>
        <end position="274"/>
    </location>
</feature>